<dbReference type="KEGG" id="tsy:THSYN_16845"/>
<dbReference type="InterPro" id="IPR036163">
    <property type="entry name" value="HMA_dom_sf"/>
</dbReference>
<dbReference type="Gene3D" id="3.30.70.100">
    <property type="match status" value="1"/>
</dbReference>
<keyword evidence="4" id="KW-1185">Reference proteome</keyword>
<dbReference type="SUPFAM" id="SSF55008">
    <property type="entry name" value="HMA, heavy metal-associated domain"/>
    <property type="match status" value="1"/>
</dbReference>
<evidence type="ECO:0000313" key="4">
    <source>
        <dbReference type="Proteomes" id="UP000232638"/>
    </source>
</evidence>
<reference evidence="3 4" key="1">
    <citation type="submission" date="2017-03" db="EMBL/GenBank/DDBJ databases">
        <title>Complete genome sequence of Candidatus 'Thiodictyon syntrophicum' sp. nov. strain Cad16T, a photolithoautotroph purple sulfur bacterium isolated from an alpine meromictic lake.</title>
        <authorList>
            <person name="Luedin S.M."/>
            <person name="Pothier J.F."/>
            <person name="Danza F."/>
            <person name="Storelli N."/>
            <person name="Wittwer M."/>
            <person name="Tonolla M."/>
        </authorList>
    </citation>
    <scope>NUCLEOTIDE SEQUENCE [LARGE SCALE GENOMIC DNA]</scope>
    <source>
        <strain evidence="3 4">Cad16T</strain>
    </source>
</reference>
<evidence type="ECO:0000256" key="1">
    <source>
        <dbReference type="ARBA" id="ARBA00022723"/>
    </source>
</evidence>
<gene>
    <name evidence="3" type="ORF">THSYN_16845</name>
</gene>
<proteinExistence type="predicted"/>
<keyword evidence="1" id="KW-0479">Metal-binding</keyword>
<evidence type="ECO:0000259" key="2">
    <source>
        <dbReference type="PROSITE" id="PS50846"/>
    </source>
</evidence>
<sequence length="69" mass="6865">MTTTIKVTGMTCQHCVRAVREALAAVPGVTAALVDLDGGTARVEGEAAAADLIHAVVDAGYQADLVAAG</sequence>
<accession>A0A2K8UA55</accession>
<dbReference type="EMBL" id="CP020370">
    <property type="protein sequence ID" value="AUB82445.1"/>
    <property type="molecule type" value="Genomic_DNA"/>
</dbReference>
<dbReference type="FunFam" id="3.30.70.100:FF:000001">
    <property type="entry name" value="ATPase copper transporting beta"/>
    <property type="match status" value="1"/>
</dbReference>
<dbReference type="GO" id="GO:0046872">
    <property type="term" value="F:metal ion binding"/>
    <property type="evidence" value="ECO:0007669"/>
    <property type="project" value="UniProtKB-KW"/>
</dbReference>
<dbReference type="OrthoDB" id="9814359at2"/>
<dbReference type="InterPro" id="IPR006121">
    <property type="entry name" value="HMA_dom"/>
</dbReference>
<dbReference type="CDD" id="cd00371">
    <property type="entry name" value="HMA"/>
    <property type="match status" value="1"/>
</dbReference>
<dbReference type="InterPro" id="IPR017969">
    <property type="entry name" value="Heavy-metal-associated_CS"/>
</dbReference>
<feature type="domain" description="HMA" evidence="2">
    <location>
        <begin position="1"/>
        <end position="64"/>
    </location>
</feature>
<dbReference type="Proteomes" id="UP000232638">
    <property type="component" value="Chromosome"/>
</dbReference>
<evidence type="ECO:0000313" key="3">
    <source>
        <dbReference type="EMBL" id="AUB82445.1"/>
    </source>
</evidence>
<dbReference type="AlphaFoldDB" id="A0A2K8UA55"/>
<dbReference type="RefSeq" id="WP_100920176.1">
    <property type="nucleotide sequence ID" value="NZ_CP020370.1"/>
</dbReference>
<protein>
    <submittedName>
        <fullName evidence="3">Heavy metal-binding protein</fullName>
    </submittedName>
</protein>
<dbReference type="PROSITE" id="PS01047">
    <property type="entry name" value="HMA_1"/>
    <property type="match status" value="1"/>
</dbReference>
<name>A0A2K8UA55_9GAMM</name>
<dbReference type="PROSITE" id="PS50846">
    <property type="entry name" value="HMA_2"/>
    <property type="match status" value="1"/>
</dbReference>
<dbReference type="Pfam" id="PF00403">
    <property type="entry name" value="HMA"/>
    <property type="match status" value="1"/>
</dbReference>
<organism evidence="3 4">
    <name type="scientific">Candidatus Thiodictyon syntrophicum</name>
    <dbReference type="NCBI Taxonomy" id="1166950"/>
    <lineage>
        <taxon>Bacteria</taxon>
        <taxon>Pseudomonadati</taxon>
        <taxon>Pseudomonadota</taxon>
        <taxon>Gammaproteobacteria</taxon>
        <taxon>Chromatiales</taxon>
        <taxon>Chromatiaceae</taxon>
        <taxon>Thiodictyon</taxon>
    </lineage>
</organism>